<dbReference type="PANTHER" id="PTHR19846">
    <property type="entry name" value="WD40 REPEAT PROTEIN"/>
    <property type="match status" value="1"/>
</dbReference>
<accession>A0A9P7EAF7</accession>
<feature type="repeat" description="WD" evidence="1">
    <location>
        <begin position="64"/>
        <end position="105"/>
    </location>
</feature>
<keyword evidence="3" id="KW-1185">Reference proteome</keyword>
<dbReference type="GO" id="GO:0046540">
    <property type="term" value="C:U4/U6 x U5 tri-snRNP complex"/>
    <property type="evidence" value="ECO:0007669"/>
    <property type="project" value="TreeGrafter"/>
</dbReference>
<dbReference type="Pfam" id="PF00400">
    <property type="entry name" value="WD40"/>
    <property type="match status" value="2"/>
</dbReference>
<dbReference type="SUPFAM" id="SSF50978">
    <property type="entry name" value="WD40 repeat-like"/>
    <property type="match status" value="1"/>
</dbReference>
<dbReference type="GO" id="GO:0017070">
    <property type="term" value="F:U6 snRNA binding"/>
    <property type="evidence" value="ECO:0007669"/>
    <property type="project" value="TreeGrafter"/>
</dbReference>
<evidence type="ECO:0000313" key="3">
    <source>
        <dbReference type="Proteomes" id="UP000807769"/>
    </source>
</evidence>
<dbReference type="PANTHER" id="PTHR19846:SF0">
    <property type="entry name" value="PRE-MRNA PROCESSING FACTOR 4"/>
    <property type="match status" value="1"/>
</dbReference>
<dbReference type="AlphaFoldDB" id="A0A9P7EAF7"/>
<gene>
    <name evidence="2" type="ORF">BJ212DRAFT_202636</name>
</gene>
<dbReference type="Proteomes" id="UP000807769">
    <property type="component" value="Unassembled WGS sequence"/>
</dbReference>
<dbReference type="InterPro" id="IPR015943">
    <property type="entry name" value="WD40/YVTN_repeat-like_dom_sf"/>
</dbReference>
<dbReference type="InterPro" id="IPR036322">
    <property type="entry name" value="WD40_repeat_dom_sf"/>
</dbReference>
<proteinExistence type="predicted"/>
<sequence>MDVQRFIQVFGGMILHSTPHLYVSVLPFSPANSLLSRKFSVRFPNTLRVASGRDINWPAVQTALRGHTYSVLSVSFSPDGTRIVTGSGDNTVRLWNAGTGEPVGEPLRGHAESVTSVSFSPDGTRIVTGSDDNTVRLCDAVMSQPSQYCAVSDPSASSNEHRVMHPTPMTLNTWNNHTICFSSNSIHALRNTSELTDGASHDDRSSNPFVLNVNSGWVAGPKHRLLFWVPPASRHPFYNPVTTLVIPRGGLELDLSRMVHGQHWQKCREVP</sequence>
<dbReference type="GO" id="GO:0000398">
    <property type="term" value="P:mRNA splicing, via spliceosome"/>
    <property type="evidence" value="ECO:0007669"/>
    <property type="project" value="TreeGrafter"/>
</dbReference>
<dbReference type="RefSeq" id="XP_041192736.1">
    <property type="nucleotide sequence ID" value="XM_041342623.1"/>
</dbReference>
<dbReference type="EMBL" id="JABBWG010000017">
    <property type="protein sequence ID" value="KAG1815930.1"/>
    <property type="molecule type" value="Genomic_DNA"/>
</dbReference>
<comment type="caution">
    <text evidence="2">The sequence shown here is derived from an EMBL/GenBank/DDBJ whole genome shotgun (WGS) entry which is preliminary data.</text>
</comment>
<evidence type="ECO:0000256" key="1">
    <source>
        <dbReference type="PROSITE-ProRule" id="PRU00221"/>
    </source>
</evidence>
<dbReference type="GO" id="GO:0030621">
    <property type="term" value="F:U4 snRNA binding"/>
    <property type="evidence" value="ECO:0007669"/>
    <property type="project" value="TreeGrafter"/>
</dbReference>
<dbReference type="SMART" id="SM00320">
    <property type="entry name" value="WD40"/>
    <property type="match status" value="2"/>
</dbReference>
<dbReference type="InterPro" id="IPR001680">
    <property type="entry name" value="WD40_rpt"/>
</dbReference>
<keyword evidence="1" id="KW-0853">WD repeat</keyword>
<feature type="repeat" description="WD" evidence="1">
    <location>
        <begin position="107"/>
        <end position="137"/>
    </location>
</feature>
<protein>
    <submittedName>
        <fullName evidence="2">WD40-repeat-containing domain protein</fullName>
    </submittedName>
</protein>
<dbReference type="Gene3D" id="2.130.10.10">
    <property type="entry name" value="YVTN repeat-like/Quinoprotein amine dehydrogenase"/>
    <property type="match status" value="1"/>
</dbReference>
<name>A0A9P7EAF7_9AGAM</name>
<reference evidence="2" key="1">
    <citation type="journal article" date="2020" name="New Phytol.">
        <title>Comparative genomics reveals dynamic genome evolution in host specialist ectomycorrhizal fungi.</title>
        <authorList>
            <person name="Lofgren L.A."/>
            <person name="Nguyen N.H."/>
            <person name="Vilgalys R."/>
            <person name="Ruytinx J."/>
            <person name="Liao H.L."/>
            <person name="Branco S."/>
            <person name="Kuo A."/>
            <person name="LaButti K."/>
            <person name="Lipzen A."/>
            <person name="Andreopoulos W."/>
            <person name="Pangilinan J."/>
            <person name="Riley R."/>
            <person name="Hundley H."/>
            <person name="Na H."/>
            <person name="Barry K."/>
            <person name="Grigoriev I.V."/>
            <person name="Stajich J.E."/>
            <person name="Kennedy P.G."/>
        </authorList>
    </citation>
    <scope>NUCLEOTIDE SEQUENCE</scope>
    <source>
        <strain evidence="2">MN1</strain>
    </source>
</reference>
<evidence type="ECO:0000313" key="2">
    <source>
        <dbReference type="EMBL" id="KAG1815930.1"/>
    </source>
</evidence>
<organism evidence="2 3">
    <name type="scientific">Suillus subaureus</name>
    <dbReference type="NCBI Taxonomy" id="48587"/>
    <lineage>
        <taxon>Eukaryota</taxon>
        <taxon>Fungi</taxon>
        <taxon>Dikarya</taxon>
        <taxon>Basidiomycota</taxon>
        <taxon>Agaricomycotina</taxon>
        <taxon>Agaricomycetes</taxon>
        <taxon>Agaricomycetidae</taxon>
        <taxon>Boletales</taxon>
        <taxon>Suillineae</taxon>
        <taxon>Suillaceae</taxon>
        <taxon>Suillus</taxon>
    </lineage>
</organism>
<dbReference type="PROSITE" id="PS50082">
    <property type="entry name" value="WD_REPEATS_2"/>
    <property type="match status" value="2"/>
</dbReference>
<dbReference type="OrthoDB" id="3266532at2759"/>
<dbReference type="PROSITE" id="PS50294">
    <property type="entry name" value="WD_REPEATS_REGION"/>
    <property type="match status" value="2"/>
</dbReference>
<dbReference type="GeneID" id="64636639"/>